<dbReference type="GeneID" id="93884749"/>
<accession>A0A494UXP6</accession>
<gene>
    <name evidence="1" type="ORF">CNQ36_18130</name>
</gene>
<name>A0A494UXP6_9ACTN</name>
<organism evidence="1 2">
    <name type="scientific">Streptomyces fungicidicus</name>
    <dbReference type="NCBI Taxonomy" id="68203"/>
    <lineage>
        <taxon>Bacteria</taxon>
        <taxon>Bacillati</taxon>
        <taxon>Actinomycetota</taxon>
        <taxon>Actinomycetes</taxon>
        <taxon>Kitasatosporales</taxon>
        <taxon>Streptomycetaceae</taxon>
        <taxon>Streptomyces</taxon>
    </lineage>
</organism>
<dbReference type="RefSeq" id="WP_121546787.1">
    <property type="nucleotide sequence ID" value="NZ_CBDRCB010000002.1"/>
</dbReference>
<dbReference type="EMBL" id="CP023407">
    <property type="protein sequence ID" value="AYL37166.1"/>
    <property type="molecule type" value="Genomic_DNA"/>
</dbReference>
<dbReference type="AlphaFoldDB" id="A0A494UXP6"/>
<proteinExistence type="predicted"/>
<sequence>MKLMVSRMVDKRTLFFGEADSYTVVTHGVDTHELLTKLRTSALLYDHVILAAAYFWQSQELRYILPYVTQLIETGEILPSIRSPRVTRDVMDYFDKRLEDTSGLIGTPVFEIQALASEIARPEQRPVAEQLARLGTVVHLDTRSVEDAFRHMWLADTVNIRDPFSVRNAVVETIGGHDRAGEMLRGIGGIAHQAFFSRSVVAQELYGMSLPPSLTIMLVERASELYLRSNASVCGSEQFVSSRSAGMVGPLASANIDLFTRVLGVCGITPRQLHGLADGELLAIKYSEEFQAFRETYFRLVETATLEHGNFTDEVWQRFERVRSRDRTAKRFIRVLKSIELASGALFAAALGSVVQEATPFGQTLLAASGAGVGAGRFLSRLKRLNSTPVDDFVEFATRKEYRARLRASFQLRS</sequence>
<dbReference type="Proteomes" id="UP000282170">
    <property type="component" value="Chromosome"/>
</dbReference>
<protein>
    <submittedName>
        <fullName evidence="1">Uncharacterized protein</fullName>
    </submittedName>
</protein>
<evidence type="ECO:0000313" key="1">
    <source>
        <dbReference type="EMBL" id="AYL37166.1"/>
    </source>
</evidence>
<evidence type="ECO:0000313" key="2">
    <source>
        <dbReference type="Proteomes" id="UP000282170"/>
    </source>
</evidence>
<dbReference type="KEGG" id="sfug:CNQ36_18130"/>
<reference evidence="1 2" key="1">
    <citation type="submission" date="2017-09" db="EMBL/GenBank/DDBJ databases">
        <authorList>
            <person name="Zhang H."/>
            <person name="Hu S."/>
            <person name="Xu J."/>
            <person name="He Z."/>
        </authorList>
    </citation>
    <scope>NUCLEOTIDE SEQUENCE [LARGE SCALE GENOMIC DNA]</scope>
    <source>
        <strain evidence="1 2">TXX3120</strain>
    </source>
</reference>
<keyword evidence="2" id="KW-1185">Reference proteome</keyword>